<evidence type="ECO:0000313" key="2">
    <source>
        <dbReference type="Proteomes" id="UP001342314"/>
    </source>
</evidence>
<dbReference type="AlphaFoldDB" id="A0AAV5GQR8"/>
<evidence type="ECO:0000313" key="1">
    <source>
        <dbReference type="EMBL" id="GJN94746.1"/>
    </source>
</evidence>
<name>A0AAV5GQR8_9BASI</name>
<keyword evidence="2" id="KW-1185">Reference proteome</keyword>
<protein>
    <submittedName>
        <fullName evidence="1">Uncharacterized protein</fullName>
    </submittedName>
</protein>
<dbReference type="Pfam" id="PF11901">
    <property type="entry name" value="DM9"/>
    <property type="match status" value="1"/>
</dbReference>
<proteinExistence type="predicted"/>
<sequence>MSAPPAYTPSTPPAGLRVPCSTDQPVPNEALIGSAPFVDLDGSPVYVASAIMGANAVHPCKVARGLVMVAYGGGEKHHKGRYDILPITEMMEWVDTQYGQIPKGRRPVEGGFEASGQHLFHALTFINEVQVPGKTGEHLVR</sequence>
<dbReference type="InterPro" id="IPR006616">
    <property type="entry name" value="DM9_repeat"/>
</dbReference>
<dbReference type="EMBL" id="BQKY01000018">
    <property type="protein sequence ID" value="GJN94746.1"/>
    <property type="molecule type" value="Genomic_DNA"/>
</dbReference>
<reference evidence="1 2" key="1">
    <citation type="submission" date="2021-12" db="EMBL/GenBank/DDBJ databases">
        <title>High titer production of polyol ester of fatty acids by Rhodotorula paludigena BS15 towards product separation-free biomass refinery.</title>
        <authorList>
            <person name="Mano J."/>
            <person name="Ono H."/>
            <person name="Tanaka T."/>
            <person name="Naito K."/>
            <person name="Sushida H."/>
            <person name="Ike M."/>
            <person name="Tokuyasu K."/>
            <person name="Kitaoka M."/>
        </authorList>
    </citation>
    <scope>NUCLEOTIDE SEQUENCE [LARGE SCALE GENOMIC DNA]</scope>
    <source>
        <strain evidence="1 2">BS15</strain>
    </source>
</reference>
<comment type="caution">
    <text evidence="1">The sequence shown here is derived from an EMBL/GenBank/DDBJ whole genome shotgun (WGS) entry which is preliminary data.</text>
</comment>
<dbReference type="Proteomes" id="UP001342314">
    <property type="component" value="Unassembled WGS sequence"/>
</dbReference>
<accession>A0AAV5GQR8</accession>
<dbReference type="PANTHER" id="PTHR31649">
    <property type="entry name" value="AGAP009604-PA"/>
    <property type="match status" value="1"/>
</dbReference>
<gene>
    <name evidence="1" type="ORF">Rhopal_007838-T1</name>
</gene>
<dbReference type="PANTHER" id="PTHR31649:SF1">
    <property type="entry name" value="FARNESOIC ACID O-METHYL TRANSFERASE DOMAIN-CONTAINING PROTEIN"/>
    <property type="match status" value="1"/>
</dbReference>
<organism evidence="1 2">
    <name type="scientific">Rhodotorula paludigena</name>
    <dbReference type="NCBI Taxonomy" id="86838"/>
    <lineage>
        <taxon>Eukaryota</taxon>
        <taxon>Fungi</taxon>
        <taxon>Dikarya</taxon>
        <taxon>Basidiomycota</taxon>
        <taxon>Pucciniomycotina</taxon>
        <taxon>Microbotryomycetes</taxon>
        <taxon>Sporidiobolales</taxon>
        <taxon>Sporidiobolaceae</taxon>
        <taxon>Rhodotorula</taxon>
    </lineage>
</organism>